<evidence type="ECO:0000256" key="5">
    <source>
        <dbReference type="ARBA" id="ARBA00022741"/>
    </source>
</evidence>
<dbReference type="RefSeq" id="WP_344483835.1">
    <property type="nucleotide sequence ID" value="NZ_BAAAQX010000020.1"/>
</dbReference>
<dbReference type="InterPro" id="IPR011712">
    <property type="entry name" value="Sig_transdc_His_kin_sub3_dim/P"/>
</dbReference>
<reference evidence="13" key="1">
    <citation type="journal article" date="2019" name="Int. J. Syst. Evol. Microbiol.">
        <title>The Global Catalogue of Microorganisms (GCM) 10K type strain sequencing project: providing services to taxonomists for standard genome sequencing and annotation.</title>
        <authorList>
            <consortium name="The Broad Institute Genomics Platform"/>
            <consortium name="The Broad Institute Genome Sequencing Center for Infectious Disease"/>
            <person name="Wu L."/>
            <person name="Ma J."/>
        </authorList>
    </citation>
    <scope>NUCLEOTIDE SEQUENCE [LARGE SCALE GENOMIC DNA]</scope>
    <source>
        <strain evidence="13">JCM 16114</strain>
    </source>
</reference>
<keyword evidence="3" id="KW-0597">Phosphoprotein</keyword>
<evidence type="ECO:0000259" key="11">
    <source>
        <dbReference type="Pfam" id="PF07730"/>
    </source>
</evidence>
<dbReference type="InterPro" id="IPR036890">
    <property type="entry name" value="HATPase_C_sf"/>
</dbReference>
<evidence type="ECO:0000256" key="9">
    <source>
        <dbReference type="SAM" id="Phobius"/>
    </source>
</evidence>
<keyword evidence="6 12" id="KW-0418">Kinase</keyword>
<evidence type="ECO:0000256" key="2">
    <source>
        <dbReference type="ARBA" id="ARBA00012438"/>
    </source>
</evidence>
<gene>
    <name evidence="12" type="ORF">GCM10009850_068330</name>
</gene>
<dbReference type="PANTHER" id="PTHR24421:SF10">
    <property type="entry name" value="NITRATE_NITRITE SENSOR PROTEIN NARQ"/>
    <property type="match status" value="1"/>
</dbReference>
<comment type="caution">
    <text evidence="12">The sequence shown here is derived from an EMBL/GenBank/DDBJ whole genome shotgun (WGS) entry which is preliminary data.</text>
</comment>
<comment type="catalytic activity">
    <reaction evidence="1">
        <text>ATP + protein L-histidine = ADP + protein N-phospho-L-histidine.</text>
        <dbReference type="EC" id="2.7.13.3"/>
    </reaction>
</comment>
<feature type="domain" description="Signal transduction histidine kinase subgroup 3 dimerisation and phosphoacceptor" evidence="11">
    <location>
        <begin position="229"/>
        <end position="292"/>
    </location>
</feature>
<dbReference type="Gene3D" id="1.20.5.1930">
    <property type="match status" value="1"/>
</dbReference>
<feature type="transmembrane region" description="Helical" evidence="9">
    <location>
        <begin position="162"/>
        <end position="183"/>
    </location>
</feature>
<dbReference type="InterPro" id="IPR050482">
    <property type="entry name" value="Sensor_HK_TwoCompSys"/>
</dbReference>
<dbReference type="Pfam" id="PF07730">
    <property type="entry name" value="HisKA_3"/>
    <property type="match status" value="1"/>
</dbReference>
<evidence type="ECO:0000259" key="10">
    <source>
        <dbReference type="Pfam" id="PF02518"/>
    </source>
</evidence>
<dbReference type="PANTHER" id="PTHR24421">
    <property type="entry name" value="NITRATE/NITRITE SENSOR PROTEIN NARX-RELATED"/>
    <property type="match status" value="1"/>
</dbReference>
<feature type="transmembrane region" description="Helical" evidence="9">
    <location>
        <begin position="189"/>
        <end position="207"/>
    </location>
</feature>
<dbReference type="EC" id="2.7.13.3" evidence="2"/>
<dbReference type="CDD" id="cd16917">
    <property type="entry name" value="HATPase_UhpB-NarQ-NarX-like"/>
    <property type="match status" value="1"/>
</dbReference>
<sequence>MIELRRVAGLRRRWDTIKLHRLTHWWQRWDTIKLHRLTHWWQRWDAIKLHRLTHWWQRWDVTVRDLPFGLALAAASLLPALHGKGTQVGDLPAVPLDELAYVAIALQTLPLTVRRRWPAVSLALVSAGFVYDQLLSYHVLASNAMPLALISAGAHLRRHRRVAVTLLSAAYLALAITLNRLGAPEQPEGYVVFYLALALAWGVGVWLRSTRAAEAERRLRVAEATRAAERTRIARELHDVVTHHVTAMVVQAEAARYLTAAPDRLEETLTAVTDTGRRAIADLRHMLDLLKADHDGDARTTPSAGDLHGLVEQTRRAGQPVELAEEGTPARPDSATYRSAEFVTYRVVQEALTNALKHAHGSPTVVRVRYDEEEIAVEIGNDGSGSRAASPGGSGRGLAGLRERVDALGGEFSASAQVGGGFLVRARIPAGSPS</sequence>
<keyword evidence="9" id="KW-0472">Membrane</keyword>
<keyword evidence="5" id="KW-0547">Nucleotide-binding</keyword>
<feature type="domain" description="Histidine kinase/HSP90-like ATPase" evidence="10">
    <location>
        <begin position="345"/>
        <end position="430"/>
    </location>
</feature>
<dbReference type="SUPFAM" id="SSF55874">
    <property type="entry name" value="ATPase domain of HSP90 chaperone/DNA topoisomerase II/histidine kinase"/>
    <property type="match status" value="1"/>
</dbReference>
<dbReference type="Gene3D" id="3.30.565.10">
    <property type="entry name" value="Histidine kinase-like ATPase, C-terminal domain"/>
    <property type="match status" value="1"/>
</dbReference>
<evidence type="ECO:0000256" key="8">
    <source>
        <dbReference type="ARBA" id="ARBA00023012"/>
    </source>
</evidence>
<dbReference type="EMBL" id="BAAAQX010000020">
    <property type="protein sequence ID" value="GAA2211374.1"/>
    <property type="molecule type" value="Genomic_DNA"/>
</dbReference>
<organism evidence="12 13">
    <name type="scientific">Nonomuraea monospora</name>
    <dbReference type="NCBI Taxonomy" id="568818"/>
    <lineage>
        <taxon>Bacteria</taxon>
        <taxon>Bacillati</taxon>
        <taxon>Actinomycetota</taxon>
        <taxon>Actinomycetes</taxon>
        <taxon>Streptosporangiales</taxon>
        <taxon>Streptosporangiaceae</taxon>
        <taxon>Nonomuraea</taxon>
    </lineage>
</organism>
<keyword evidence="7" id="KW-0067">ATP-binding</keyword>
<proteinExistence type="predicted"/>
<dbReference type="GO" id="GO:0016301">
    <property type="term" value="F:kinase activity"/>
    <property type="evidence" value="ECO:0007669"/>
    <property type="project" value="UniProtKB-KW"/>
</dbReference>
<evidence type="ECO:0000256" key="6">
    <source>
        <dbReference type="ARBA" id="ARBA00022777"/>
    </source>
</evidence>
<dbReference type="InterPro" id="IPR003594">
    <property type="entry name" value="HATPase_dom"/>
</dbReference>
<evidence type="ECO:0000256" key="4">
    <source>
        <dbReference type="ARBA" id="ARBA00022679"/>
    </source>
</evidence>
<keyword evidence="13" id="KW-1185">Reference proteome</keyword>
<name>A0ABP5PIN8_9ACTN</name>
<dbReference type="Proteomes" id="UP001499843">
    <property type="component" value="Unassembled WGS sequence"/>
</dbReference>
<protein>
    <recommendedName>
        <fullName evidence="2">histidine kinase</fullName>
        <ecNumber evidence="2">2.7.13.3</ecNumber>
    </recommendedName>
</protein>
<evidence type="ECO:0000313" key="13">
    <source>
        <dbReference type="Proteomes" id="UP001499843"/>
    </source>
</evidence>
<evidence type="ECO:0000313" key="12">
    <source>
        <dbReference type="EMBL" id="GAA2211374.1"/>
    </source>
</evidence>
<keyword evidence="4" id="KW-0808">Transferase</keyword>
<keyword evidence="9" id="KW-1133">Transmembrane helix</keyword>
<accession>A0ABP5PIN8</accession>
<evidence type="ECO:0000256" key="1">
    <source>
        <dbReference type="ARBA" id="ARBA00000085"/>
    </source>
</evidence>
<evidence type="ECO:0000256" key="3">
    <source>
        <dbReference type="ARBA" id="ARBA00022553"/>
    </source>
</evidence>
<dbReference type="Pfam" id="PF02518">
    <property type="entry name" value="HATPase_c"/>
    <property type="match status" value="1"/>
</dbReference>
<keyword evidence="8" id="KW-0902">Two-component regulatory system</keyword>
<keyword evidence="9" id="KW-0812">Transmembrane</keyword>
<evidence type="ECO:0000256" key="7">
    <source>
        <dbReference type="ARBA" id="ARBA00022840"/>
    </source>
</evidence>